<keyword evidence="1" id="KW-0808">Transferase</keyword>
<evidence type="ECO:0000313" key="1">
    <source>
        <dbReference type="EMBL" id="SEF99536.1"/>
    </source>
</evidence>
<proteinExistence type="predicted"/>
<gene>
    <name evidence="1" type="ORF">SAMN05216354_2383</name>
</gene>
<accession>A0A1H5WJS0</accession>
<organism evidence="1 2">
    <name type="scientific">Xylanibacter ruminicola</name>
    <name type="common">Prevotella ruminicola</name>
    <dbReference type="NCBI Taxonomy" id="839"/>
    <lineage>
        <taxon>Bacteria</taxon>
        <taxon>Pseudomonadati</taxon>
        <taxon>Bacteroidota</taxon>
        <taxon>Bacteroidia</taxon>
        <taxon>Bacteroidales</taxon>
        <taxon>Prevotellaceae</taxon>
        <taxon>Xylanibacter</taxon>
    </lineage>
</organism>
<evidence type="ECO:0000313" key="2">
    <source>
        <dbReference type="Proteomes" id="UP000236735"/>
    </source>
</evidence>
<dbReference type="Pfam" id="PF14907">
    <property type="entry name" value="NTP_transf_5"/>
    <property type="match status" value="1"/>
</dbReference>
<dbReference type="GO" id="GO:0016740">
    <property type="term" value="F:transferase activity"/>
    <property type="evidence" value="ECO:0007669"/>
    <property type="project" value="UniProtKB-KW"/>
</dbReference>
<name>A0A1H5WJS0_XYLRU</name>
<dbReference type="AlphaFoldDB" id="A0A1H5WJS0"/>
<dbReference type="Proteomes" id="UP000236735">
    <property type="component" value="Unassembled WGS sequence"/>
</dbReference>
<sequence length="366" mass="42356">MFMAMVKAAMTGSELRVKPTDDEWTQLFRMSKKHAVVGLLWSVVCKHKMPMTLAVQWASEAEQIRGLNGLMNDEAARLTEAFRNWGIKTVILKGQANARLYNDPLVRQPGDIDIWVEGGKERVMKLLIEMGFTQPQDLKGRNGKNLVNYHHVHLPKNDRGVDVEVHFRPSSGNHNPLTNKCLQRWLETEVKHIEETEDGFSVPLLKFALVMQLAHIQHHFLSSGIGLRQICDYFLLLEHSTADDRQEVKGLLNQFGLRRIGGALMWVLAEVFGLDNALMLCKPDKYRGKWLLRFIMAEGNFGYYAQHVKAKSDVVYFLKKEYRRLKLLPFAPSEMVWLELMHWKDLFGLLPERIRRGRLSLRNIQR</sequence>
<reference evidence="1 2" key="1">
    <citation type="submission" date="2016-10" db="EMBL/GenBank/DDBJ databases">
        <authorList>
            <person name="de Groot N.N."/>
        </authorList>
    </citation>
    <scope>NUCLEOTIDE SEQUENCE [LARGE SCALE GENOMIC DNA]</scope>
    <source>
        <strain evidence="1 2">AR32</strain>
    </source>
</reference>
<dbReference type="EMBL" id="FNUV01000006">
    <property type="protein sequence ID" value="SEF99536.1"/>
    <property type="molecule type" value="Genomic_DNA"/>
</dbReference>
<dbReference type="InterPro" id="IPR039498">
    <property type="entry name" value="NTP_transf_5"/>
</dbReference>
<protein>
    <submittedName>
        <fullName evidence="1">Uncharacterized nucleotidyltransferase</fullName>
    </submittedName>
</protein>